<dbReference type="RefSeq" id="WP_268147091.1">
    <property type="nucleotide sequence ID" value="NZ_JAPPUW010000002.1"/>
</dbReference>
<sequence length="59" mass="6434">MQMTIRNNEPQGSPKRLAVLVVTAGAVTDQERRHTLAPGQEVAVEVNAGQFVMADEKED</sequence>
<evidence type="ECO:0000313" key="1">
    <source>
        <dbReference type="EMBL" id="MDG0861338.1"/>
    </source>
</evidence>
<keyword evidence="2" id="KW-1185">Reference proteome</keyword>
<accession>A0A9X4LJQ6</accession>
<dbReference type="AlphaFoldDB" id="A0A9X4LJQ6"/>
<dbReference type="EMBL" id="SGUG01000003">
    <property type="protein sequence ID" value="MDG0861338.1"/>
    <property type="molecule type" value="Genomic_DNA"/>
</dbReference>
<dbReference type="Proteomes" id="UP001152766">
    <property type="component" value="Unassembled WGS sequence"/>
</dbReference>
<protein>
    <submittedName>
        <fullName evidence="1">Uncharacterized protein</fullName>
    </submittedName>
</protein>
<comment type="caution">
    <text evidence="1">The sequence shown here is derived from an EMBL/GenBank/DDBJ whole genome shotgun (WGS) entry which is preliminary data.</text>
</comment>
<proteinExistence type="predicted"/>
<organism evidence="1 2">
    <name type="scientific">Pelomonas aquatica</name>
    <dbReference type="NCBI Taxonomy" id="431058"/>
    <lineage>
        <taxon>Bacteria</taxon>
        <taxon>Pseudomonadati</taxon>
        <taxon>Pseudomonadota</taxon>
        <taxon>Betaproteobacteria</taxon>
        <taxon>Burkholderiales</taxon>
        <taxon>Sphaerotilaceae</taxon>
        <taxon>Roseateles</taxon>
    </lineage>
</organism>
<gene>
    <name evidence="1" type="ORF">EXJ73_02470</name>
</gene>
<evidence type="ECO:0000313" key="2">
    <source>
        <dbReference type="Proteomes" id="UP001152766"/>
    </source>
</evidence>
<reference evidence="1" key="1">
    <citation type="submission" date="2019-02" db="EMBL/GenBank/DDBJ databases">
        <title>Draft genome of the type strain Pelomonas aquatica CCUG 52575T.</title>
        <authorList>
            <person name="Gomila M."/>
            <person name="Lalucat J."/>
        </authorList>
    </citation>
    <scope>NUCLEOTIDE SEQUENCE</scope>
    <source>
        <strain evidence="1">CCUG 52575</strain>
    </source>
</reference>
<name>A0A9X4LJQ6_9BURK</name>